<evidence type="ECO:0000259" key="4">
    <source>
        <dbReference type="PROSITE" id="PS50932"/>
    </source>
</evidence>
<accession>A0ABT1MHU7</accession>
<dbReference type="RefSeq" id="WP_255027118.1">
    <property type="nucleotide sequence ID" value="NZ_JANDHW010000006.1"/>
</dbReference>
<dbReference type="Pfam" id="PF00356">
    <property type="entry name" value="LacI"/>
    <property type="match status" value="1"/>
</dbReference>
<dbReference type="Proteomes" id="UP001205603">
    <property type="component" value="Unassembled WGS sequence"/>
</dbReference>
<proteinExistence type="predicted"/>
<dbReference type="PANTHER" id="PTHR30146">
    <property type="entry name" value="LACI-RELATED TRANSCRIPTIONAL REPRESSOR"/>
    <property type="match status" value="1"/>
</dbReference>
<dbReference type="InterPro" id="IPR010982">
    <property type="entry name" value="Lambda_DNA-bd_dom_sf"/>
</dbReference>
<evidence type="ECO:0000256" key="2">
    <source>
        <dbReference type="ARBA" id="ARBA00023125"/>
    </source>
</evidence>
<evidence type="ECO:0000313" key="5">
    <source>
        <dbReference type="EMBL" id="MCP9611954.1"/>
    </source>
</evidence>
<protein>
    <submittedName>
        <fullName evidence="5">LacI family transcriptional regulator</fullName>
    </submittedName>
</protein>
<dbReference type="EMBL" id="JANDHW010000006">
    <property type="protein sequence ID" value="MCP9611954.1"/>
    <property type="molecule type" value="Genomic_DNA"/>
</dbReference>
<dbReference type="PROSITE" id="PS50932">
    <property type="entry name" value="HTH_LACI_2"/>
    <property type="match status" value="1"/>
</dbReference>
<gene>
    <name evidence="5" type="ORF">NMU02_07620</name>
</gene>
<organism evidence="5 6">
    <name type="scientific">Coprobacter tertius</name>
    <dbReference type="NCBI Taxonomy" id="2944915"/>
    <lineage>
        <taxon>Bacteria</taxon>
        <taxon>Pseudomonadati</taxon>
        <taxon>Bacteroidota</taxon>
        <taxon>Bacteroidia</taxon>
        <taxon>Bacteroidales</taxon>
        <taxon>Barnesiellaceae</taxon>
        <taxon>Coprobacter</taxon>
    </lineage>
</organism>
<dbReference type="InterPro" id="IPR001761">
    <property type="entry name" value="Peripla_BP/Lac1_sug-bd_dom"/>
</dbReference>
<dbReference type="InterPro" id="IPR028082">
    <property type="entry name" value="Peripla_BP_I"/>
</dbReference>
<dbReference type="CDD" id="cd01392">
    <property type="entry name" value="HTH_LacI"/>
    <property type="match status" value="1"/>
</dbReference>
<keyword evidence="2" id="KW-0238">DNA-binding</keyword>
<dbReference type="PANTHER" id="PTHR30146:SF109">
    <property type="entry name" value="HTH-TYPE TRANSCRIPTIONAL REGULATOR GALS"/>
    <property type="match status" value="1"/>
</dbReference>
<keyword evidence="1" id="KW-0805">Transcription regulation</keyword>
<dbReference type="InterPro" id="IPR000843">
    <property type="entry name" value="HTH_LacI"/>
</dbReference>
<reference evidence="5 6" key="1">
    <citation type="submission" date="2022-07" db="EMBL/GenBank/DDBJ databases">
        <title>Fecal culturing of patients with breast cancer.</title>
        <authorList>
            <person name="Teng N.M.Y."/>
            <person name="Kiu R."/>
            <person name="Evans R."/>
            <person name="Baker D.J."/>
            <person name="Zenner C."/>
            <person name="Robinson S.D."/>
            <person name="Hall L.J."/>
        </authorList>
    </citation>
    <scope>NUCLEOTIDE SEQUENCE [LARGE SCALE GENOMIC DNA]</scope>
    <source>
        <strain evidence="5 6">LH1063</strain>
    </source>
</reference>
<comment type="caution">
    <text evidence="5">The sequence shown here is derived from an EMBL/GenBank/DDBJ whole genome shotgun (WGS) entry which is preliminary data.</text>
</comment>
<keyword evidence="3" id="KW-0804">Transcription</keyword>
<dbReference type="Pfam" id="PF00532">
    <property type="entry name" value="Peripla_BP_1"/>
    <property type="match status" value="1"/>
</dbReference>
<dbReference type="SUPFAM" id="SSF47413">
    <property type="entry name" value="lambda repressor-like DNA-binding domains"/>
    <property type="match status" value="1"/>
</dbReference>
<evidence type="ECO:0000313" key="6">
    <source>
        <dbReference type="Proteomes" id="UP001205603"/>
    </source>
</evidence>
<keyword evidence="6" id="KW-1185">Reference proteome</keyword>
<evidence type="ECO:0000256" key="3">
    <source>
        <dbReference type="ARBA" id="ARBA00023163"/>
    </source>
</evidence>
<name>A0ABT1MHU7_9BACT</name>
<sequence>MTRVSIKNIADRLGVSSATVSLVLNGKGEKLRISKEVAEKVRKIADELNYRPNMAARSLRTGKTRTLGLIVADISNPFFAKLARYIENIAGEKGYQVMFGSSDESAEKFGRLLDLFIEKNVDGIIMAPPQNSEAVVKGLMTEKIPFVQIDRGIEGVPISSVQINNELASYALTGYLIEQGCRKIAFVAYNMGLPNISKRCTGYRKALRDYGIEVNDSLVRSASYERFEEGINDAIDELLDVGIDSIVFATNRVGIQSLIHLKERKKMTGLQFVSIDYTDEYALSDIPITCIEQPIGELGERALNILFRYIDDPSYNVIEQVILQAKICK</sequence>
<dbReference type="Gene3D" id="3.40.50.2300">
    <property type="match status" value="2"/>
</dbReference>
<dbReference type="SMART" id="SM00354">
    <property type="entry name" value="HTH_LACI"/>
    <property type="match status" value="1"/>
</dbReference>
<feature type="domain" description="HTH lacI-type" evidence="4">
    <location>
        <begin position="4"/>
        <end position="61"/>
    </location>
</feature>
<dbReference type="SUPFAM" id="SSF53822">
    <property type="entry name" value="Periplasmic binding protein-like I"/>
    <property type="match status" value="1"/>
</dbReference>
<dbReference type="Gene3D" id="1.10.260.40">
    <property type="entry name" value="lambda repressor-like DNA-binding domains"/>
    <property type="match status" value="1"/>
</dbReference>
<evidence type="ECO:0000256" key="1">
    <source>
        <dbReference type="ARBA" id="ARBA00023015"/>
    </source>
</evidence>